<evidence type="ECO:0000313" key="3">
    <source>
        <dbReference type="Proteomes" id="UP001431775"/>
    </source>
</evidence>
<evidence type="ECO:0000256" key="1">
    <source>
        <dbReference type="SAM" id="Coils"/>
    </source>
</evidence>
<keyword evidence="3" id="KW-1185">Reference proteome</keyword>
<organism evidence="2 3">
    <name type="scientific">Commensalibacter nepenthis</name>
    <dbReference type="NCBI Taxonomy" id="3043872"/>
    <lineage>
        <taxon>Bacteria</taxon>
        <taxon>Pseudomonadati</taxon>
        <taxon>Pseudomonadota</taxon>
        <taxon>Alphaproteobacteria</taxon>
        <taxon>Acetobacterales</taxon>
        <taxon>Acetobacteraceae</taxon>
    </lineage>
</organism>
<proteinExistence type="predicted"/>
<keyword evidence="1" id="KW-0175">Coiled coil</keyword>
<sequence>MNEIIEKSSVSLPVWLNISAPSWTKQFKDQKSYNCYSCEGMTDLKIARTFGKTKISEERHNEAKAALDHFLKLSSVPVSMAVFREVFKLVNGSVSNSLSQEIFNFKVKALYSIFADYPACIFTQETTRKIANLNKFFPSGNEIETVLDQAKQDLDNEIENLKAIVGYGFETKEDQRREQRELQEKRRQYLQDKANQERQHRINYLNAITQPLDELNKAIKEAVESYVPQNAANMNSQALIQLFTEQMNQIDDQQIKLILQDKINTIRSAARQIEELRKLGVVVKPIKRGAFA</sequence>
<reference evidence="2" key="1">
    <citation type="submission" date="2023-05" db="EMBL/GenBank/DDBJ databases">
        <title>Whole genome sequence of Commensalibacter sp.</title>
        <authorList>
            <person name="Charoenyingcharoen P."/>
            <person name="Yukphan P."/>
        </authorList>
    </citation>
    <scope>NUCLEOTIDE SEQUENCE</scope>
    <source>
        <strain evidence="2">TBRC 10068</strain>
    </source>
</reference>
<gene>
    <name evidence="2" type="ORF">QJV33_07130</name>
</gene>
<dbReference type="Proteomes" id="UP001431775">
    <property type="component" value="Unassembled WGS sequence"/>
</dbReference>
<dbReference type="EMBL" id="JASBAN010000001">
    <property type="protein sequence ID" value="MDI2113053.1"/>
    <property type="molecule type" value="Genomic_DNA"/>
</dbReference>
<protein>
    <submittedName>
        <fullName evidence="2">Uncharacterized protein</fullName>
    </submittedName>
</protein>
<dbReference type="RefSeq" id="WP_281462673.1">
    <property type="nucleotide sequence ID" value="NZ_JASBAN010000001.1"/>
</dbReference>
<evidence type="ECO:0000313" key="2">
    <source>
        <dbReference type="EMBL" id="MDI2113053.1"/>
    </source>
</evidence>
<accession>A0ABT6Q818</accession>
<name>A0ABT6Q818_9PROT</name>
<comment type="caution">
    <text evidence="2">The sequence shown here is derived from an EMBL/GenBank/DDBJ whole genome shotgun (WGS) entry which is preliminary data.</text>
</comment>
<feature type="coiled-coil region" evidence="1">
    <location>
        <begin position="172"/>
        <end position="199"/>
    </location>
</feature>